<evidence type="ECO:0000256" key="1">
    <source>
        <dbReference type="ARBA" id="ARBA00004685"/>
    </source>
</evidence>
<keyword evidence="2" id="KW-0560">Oxidoreductase</keyword>
<dbReference type="PANTHER" id="PTHR33365">
    <property type="entry name" value="YALI0B05434P"/>
    <property type="match status" value="1"/>
</dbReference>
<reference evidence="5 6" key="1">
    <citation type="journal article" date="2018" name="Biotechnol. Biofuels">
        <title>Integrative visual omics of the white-rot fungus Polyporus brumalis exposes the biotechnological potential of its oxidative enzymes for delignifying raw plant biomass.</title>
        <authorList>
            <person name="Miyauchi S."/>
            <person name="Rancon A."/>
            <person name="Drula E."/>
            <person name="Hage H."/>
            <person name="Chaduli D."/>
            <person name="Favel A."/>
            <person name="Grisel S."/>
            <person name="Henrissat B."/>
            <person name="Herpoel-Gimbert I."/>
            <person name="Ruiz-Duenas F.J."/>
            <person name="Chevret D."/>
            <person name="Hainaut M."/>
            <person name="Lin J."/>
            <person name="Wang M."/>
            <person name="Pangilinan J."/>
            <person name="Lipzen A."/>
            <person name="Lesage-Meessen L."/>
            <person name="Navarro D."/>
            <person name="Riley R."/>
            <person name="Grigoriev I.V."/>
            <person name="Zhou S."/>
            <person name="Raouche S."/>
            <person name="Rosso M.N."/>
        </authorList>
    </citation>
    <scope>NUCLEOTIDE SEQUENCE [LARGE SCALE GENOMIC DNA]</scope>
    <source>
        <strain evidence="5 6">BRFM 1820</strain>
    </source>
</reference>
<accession>A0A371CY18</accession>
<feature type="transmembrane region" description="Helical" evidence="4">
    <location>
        <begin position="12"/>
        <end position="31"/>
    </location>
</feature>
<keyword evidence="4" id="KW-0472">Membrane</keyword>
<organism evidence="5 6">
    <name type="scientific">Lentinus brumalis</name>
    <dbReference type="NCBI Taxonomy" id="2498619"/>
    <lineage>
        <taxon>Eukaryota</taxon>
        <taxon>Fungi</taxon>
        <taxon>Dikarya</taxon>
        <taxon>Basidiomycota</taxon>
        <taxon>Agaricomycotina</taxon>
        <taxon>Agaricomycetes</taxon>
        <taxon>Polyporales</taxon>
        <taxon>Polyporaceae</taxon>
        <taxon>Lentinus</taxon>
    </lineage>
</organism>
<evidence type="ECO:0000313" key="6">
    <source>
        <dbReference type="Proteomes" id="UP000256964"/>
    </source>
</evidence>
<comment type="similarity">
    <text evidence="3">Belongs to the ustYa family.</text>
</comment>
<dbReference type="GO" id="GO:0043386">
    <property type="term" value="P:mycotoxin biosynthetic process"/>
    <property type="evidence" value="ECO:0007669"/>
    <property type="project" value="InterPro"/>
</dbReference>
<dbReference type="STRING" id="139420.A0A371CY18"/>
<dbReference type="EMBL" id="KZ857440">
    <property type="protein sequence ID" value="RDX45161.1"/>
    <property type="molecule type" value="Genomic_DNA"/>
</dbReference>
<name>A0A371CY18_9APHY</name>
<evidence type="ECO:0000313" key="5">
    <source>
        <dbReference type="EMBL" id="RDX45161.1"/>
    </source>
</evidence>
<dbReference type="Pfam" id="PF11807">
    <property type="entry name" value="UstYa"/>
    <property type="match status" value="1"/>
</dbReference>
<evidence type="ECO:0000256" key="3">
    <source>
        <dbReference type="ARBA" id="ARBA00035112"/>
    </source>
</evidence>
<comment type="pathway">
    <text evidence="1">Mycotoxin biosynthesis.</text>
</comment>
<evidence type="ECO:0000256" key="4">
    <source>
        <dbReference type="SAM" id="Phobius"/>
    </source>
</evidence>
<keyword evidence="4" id="KW-0812">Transmembrane</keyword>
<dbReference type="AlphaFoldDB" id="A0A371CY18"/>
<gene>
    <name evidence="5" type="ORF">OH76DRAFT_1486479</name>
</gene>
<sequence length="200" mass="22407">MSAARSITLTVPWNVAVATFMLLNVALMWVVTPRISHFLLVTRYYSEHDYTYIGTDHPMRLPINLPTSYHALGSGEPGFSLYADDDWATLFPASDGFTDLGPQNRTFLVSMVHQLHCLDVFRVGFVTNRTGYAHHVEHCLRYMLQMVLCNADATLEADEPGMRDGRLEHAAGGIGSVRECKDWTALQKYLDEHPAGPAHL</sequence>
<dbReference type="PANTHER" id="PTHR33365:SF11">
    <property type="entry name" value="TAT PATHWAY SIGNAL SEQUENCE"/>
    <property type="match status" value="1"/>
</dbReference>
<dbReference type="OrthoDB" id="3687641at2759"/>
<dbReference type="GO" id="GO:0016491">
    <property type="term" value="F:oxidoreductase activity"/>
    <property type="evidence" value="ECO:0007669"/>
    <property type="project" value="UniProtKB-KW"/>
</dbReference>
<evidence type="ECO:0000256" key="2">
    <source>
        <dbReference type="ARBA" id="ARBA00023002"/>
    </source>
</evidence>
<dbReference type="InterPro" id="IPR021765">
    <property type="entry name" value="UstYa-like"/>
</dbReference>
<keyword evidence="4" id="KW-1133">Transmembrane helix</keyword>
<dbReference type="Proteomes" id="UP000256964">
    <property type="component" value="Unassembled WGS sequence"/>
</dbReference>
<protein>
    <submittedName>
        <fullName evidence="5">Uncharacterized protein</fullName>
    </submittedName>
</protein>
<keyword evidence="6" id="KW-1185">Reference proteome</keyword>
<proteinExistence type="inferred from homology"/>